<accession>A0A644VJC0</accession>
<reference evidence="1" key="1">
    <citation type="submission" date="2019-08" db="EMBL/GenBank/DDBJ databases">
        <authorList>
            <person name="Kucharzyk K."/>
            <person name="Murdoch R.W."/>
            <person name="Higgins S."/>
            <person name="Loffler F."/>
        </authorList>
    </citation>
    <scope>NUCLEOTIDE SEQUENCE</scope>
</reference>
<dbReference type="AlphaFoldDB" id="A0A644VJC0"/>
<evidence type="ECO:0008006" key="2">
    <source>
        <dbReference type="Google" id="ProtNLM"/>
    </source>
</evidence>
<organism evidence="1">
    <name type="scientific">bioreactor metagenome</name>
    <dbReference type="NCBI Taxonomy" id="1076179"/>
    <lineage>
        <taxon>unclassified sequences</taxon>
        <taxon>metagenomes</taxon>
        <taxon>ecological metagenomes</taxon>
    </lineage>
</organism>
<dbReference type="EMBL" id="VSSQ01000328">
    <property type="protein sequence ID" value="MPL91416.1"/>
    <property type="molecule type" value="Genomic_DNA"/>
</dbReference>
<gene>
    <name evidence="1" type="ORF">SDC9_37484</name>
</gene>
<proteinExistence type="predicted"/>
<sequence length="141" mass="15742">MAKLNYDGKKLNLHYSRDNGEEYDFGCHNQYEEGENEAGEPHESLPNNVYPHAWAEDYETAMNNGKSYGCGYIHTGDARGRDIHGGGGSLSDPYADYQGWLCTQGCLRMQNADIIKLSAMIIEDGNDVELTVENNEDAEEI</sequence>
<protein>
    <recommendedName>
        <fullName evidence="2">YkuD domain-containing protein</fullName>
    </recommendedName>
</protein>
<comment type="caution">
    <text evidence="1">The sequence shown here is derived from an EMBL/GenBank/DDBJ whole genome shotgun (WGS) entry which is preliminary data.</text>
</comment>
<evidence type="ECO:0000313" key="1">
    <source>
        <dbReference type="EMBL" id="MPL91416.1"/>
    </source>
</evidence>
<name>A0A644VJC0_9ZZZZ</name>